<accession>A0ABT7SSX7</accession>
<dbReference type="InterPro" id="IPR024096">
    <property type="entry name" value="NO_sig/Golgi_transp_ligand-bd"/>
</dbReference>
<dbReference type="EMBL" id="JAUCBP010000001">
    <property type="protein sequence ID" value="MDM7859301.1"/>
    <property type="molecule type" value="Genomic_DNA"/>
</dbReference>
<name>A0ABT7SSX7_9ALTE</name>
<comment type="caution">
    <text evidence="2">The sequence shown here is derived from an EMBL/GenBank/DDBJ whole genome shotgun (WGS) entry which is preliminary data.</text>
</comment>
<reference evidence="2 3" key="1">
    <citation type="submission" date="2023-06" db="EMBL/GenBank/DDBJ databases">
        <title>Alteromonas sp. ASW11-36 isolated from intertidal sand.</title>
        <authorList>
            <person name="Li Y."/>
        </authorList>
    </citation>
    <scope>NUCLEOTIDE SEQUENCE [LARGE SCALE GENOMIC DNA]</scope>
    <source>
        <strain evidence="2 3">ASW11-36</strain>
    </source>
</reference>
<dbReference type="Gene3D" id="3.90.1520.10">
    <property type="entry name" value="H-NOX domain"/>
    <property type="match status" value="1"/>
</dbReference>
<gene>
    <name evidence="2" type="ORF">QTP81_01615</name>
</gene>
<evidence type="ECO:0000259" key="1">
    <source>
        <dbReference type="Pfam" id="PF07700"/>
    </source>
</evidence>
<evidence type="ECO:0000313" key="3">
    <source>
        <dbReference type="Proteomes" id="UP001234343"/>
    </source>
</evidence>
<dbReference type="RefSeq" id="WP_289363229.1">
    <property type="nucleotide sequence ID" value="NZ_JAUCBP010000001.1"/>
</dbReference>
<dbReference type="InterPro" id="IPR011644">
    <property type="entry name" value="Heme_NO-bd"/>
</dbReference>
<dbReference type="SUPFAM" id="SSF111126">
    <property type="entry name" value="Ligand-binding domain in the NO signalling and Golgi transport"/>
    <property type="match status" value="1"/>
</dbReference>
<keyword evidence="3" id="KW-1185">Reference proteome</keyword>
<sequence>MKGIIFLKLEEFVEATFDEYAWDAVLTEVELASGGAYTSGLLYDDDEFFTIFVELCKQKALDPIEAQRLFGRWIFAQLMAISPHDMTGYTDVFGFLRAVQDVIHVEVQKIYIDALLPTFEFIEETDTTLRMRYVSPRKLHYFCEGLILSLAEHLQQPVEITLTESTQEKDDSCLFEIVKL</sequence>
<proteinExistence type="predicted"/>
<dbReference type="Pfam" id="PF07700">
    <property type="entry name" value="HNOB"/>
    <property type="match status" value="1"/>
</dbReference>
<protein>
    <submittedName>
        <fullName evidence="2">Heme NO-binding domain-containing protein</fullName>
    </submittedName>
</protein>
<dbReference type="InterPro" id="IPR038158">
    <property type="entry name" value="H-NOX_domain_sf"/>
</dbReference>
<dbReference type="Proteomes" id="UP001234343">
    <property type="component" value="Unassembled WGS sequence"/>
</dbReference>
<feature type="domain" description="Heme NO-binding" evidence="1">
    <location>
        <begin position="2"/>
        <end position="161"/>
    </location>
</feature>
<evidence type="ECO:0000313" key="2">
    <source>
        <dbReference type="EMBL" id="MDM7859301.1"/>
    </source>
</evidence>
<organism evidence="2 3">
    <name type="scientific">Alteromonas arenosi</name>
    <dbReference type="NCBI Taxonomy" id="3055817"/>
    <lineage>
        <taxon>Bacteria</taxon>
        <taxon>Pseudomonadati</taxon>
        <taxon>Pseudomonadota</taxon>
        <taxon>Gammaproteobacteria</taxon>
        <taxon>Alteromonadales</taxon>
        <taxon>Alteromonadaceae</taxon>
        <taxon>Alteromonas/Salinimonas group</taxon>
        <taxon>Alteromonas</taxon>
    </lineage>
</organism>